<dbReference type="RefSeq" id="WP_343335517.1">
    <property type="nucleotide sequence ID" value="NZ_JAPOHD010000067.1"/>
</dbReference>
<dbReference type="PANTHER" id="PTHR47406:SF2">
    <property type="entry name" value="ALPHA GLUCURONIDASE N-TERMINAL DOMAIN-CONTAINING PROTEIN"/>
    <property type="match status" value="1"/>
</dbReference>
<dbReference type="GO" id="GO:0005975">
    <property type="term" value="P:carbohydrate metabolic process"/>
    <property type="evidence" value="ECO:0007669"/>
    <property type="project" value="UniProtKB-ARBA"/>
</dbReference>
<dbReference type="EMBL" id="JAPOHD010000067">
    <property type="protein sequence ID" value="MCY1723192.1"/>
    <property type="molecule type" value="Genomic_DNA"/>
</dbReference>
<evidence type="ECO:0000313" key="3">
    <source>
        <dbReference type="Proteomes" id="UP001145087"/>
    </source>
</evidence>
<dbReference type="GO" id="GO:0016787">
    <property type="term" value="F:hydrolase activity"/>
    <property type="evidence" value="ECO:0007669"/>
    <property type="project" value="UniProtKB-KW"/>
</dbReference>
<organism evidence="2 3">
    <name type="scientific">Draconibacterium aestuarii</name>
    <dbReference type="NCBI Taxonomy" id="2998507"/>
    <lineage>
        <taxon>Bacteria</taxon>
        <taxon>Pseudomonadati</taxon>
        <taxon>Bacteroidota</taxon>
        <taxon>Bacteroidia</taxon>
        <taxon>Marinilabiliales</taxon>
        <taxon>Prolixibacteraceae</taxon>
        <taxon>Draconibacterium</taxon>
    </lineage>
</organism>
<dbReference type="PANTHER" id="PTHR47406">
    <property type="entry name" value="COAGULATION FACTOR 5/8 TYPE, C-TERMINAL"/>
    <property type="match status" value="1"/>
</dbReference>
<keyword evidence="1" id="KW-0378">Hydrolase</keyword>
<gene>
    <name evidence="2" type="ORF">OU798_22780</name>
</gene>
<dbReference type="InterPro" id="IPR032287">
    <property type="entry name" value="DUF4838"/>
</dbReference>
<reference evidence="2" key="1">
    <citation type="submission" date="2022-11" db="EMBL/GenBank/DDBJ databases">
        <title>Marilongibacter aestuarii gen. nov., sp. nov., isolated from tidal flat sediment.</title>
        <authorList>
            <person name="Jiayan W."/>
        </authorList>
    </citation>
    <scope>NUCLEOTIDE SEQUENCE</scope>
    <source>
        <strain evidence="2">Z1-6</strain>
    </source>
</reference>
<accession>A0A9X3J8L8</accession>
<name>A0A9X3J8L8_9BACT</name>
<protein>
    <submittedName>
        <fullName evidence="2">DUF4838 domain-containing protein</fullName>
    </submittedName>
</protein>
<proteinExistence type="predicted"/>
<dbReference type="InterPro" id="IPR029018">
    <property type="entry name" value="Hex-like_dom2"/>
</dbReference>
<dbReference type="Pfam" id="PF16126">
    <property type="entry name" value="DUF4838"/>
    <property type="match status" value="1"/>
</dbReference>
<sequence length="859" mass="98043">MKETSIILLLLLLLVETGITRAQSFKNQTLKPEQWLKDWLLVGPIQLEKRNETSGQWRHISGFETDYLASVGGEANPNLNEGKTIRFKGGKATCVPFQSTDSTVNLDMALSKESLVLAYGYTEIDSPEEQMMILGLGSNDGCRVWLNGEQILDVATERGLSADDDLIPVSLKKGKNKLLIKVEERGGSWGFCARFLPFSLHKLKAAGKLFYATPKNDGTFQLKSGLSENRLSLIINDCEYELFTDSGEQITKEIRQGEFIAPIQLPSNTYKGYVLKMKIVLRTGDEFSQTIPFYAGKRITYPLFSNGKSNYRILVANDASESEKWAARELQHWIQEVGDVELPVETVNPTYSGPKILVGYNELTAQKTSAKKPEASDETCRYFNDGADIVIYGGSKRGTMYGVMSFLENELGCRWYTPSVSMVPQKTEYAFERLLHTEKPGVRVRNDFYFEAFNPVWAARNKMNGTLSFDKINPQPGGTENYRAVHTFYPLMSPSEFYDNHPEYYSLIDGKRIYDHAQLCLTNPDVLKIVTERTIKTIRENPDYLIYSVSQNDWRNPCQCDKCQAIAREEGSESGPVIWFVNQVAEAVEKEFPDKYIGTLAYQYTRTPPKNISPRKNVVIRLCSIECCFSHDFETCPENRSFINDLKGWAAISPQLYIWDYVVNFSHYIMPYPNFGVLQTNIQTLRNNKAIGIMEQAAYQSRGGEFAELRAYLISKLLWNPECNVEKVIDDFMFGYYGRSGQYVREYFDMLQNRVTPETHIHLGLSPDDVLFSGSFVEDAEEIFRKAEKVADNPEILKRVEMVQLPILYLKCRQSPEMAVYDGTYAKFTRIVEREGITHYAESGKKHRDEFHQALENIE</sequence>
<evidence type="ECO:0000256" key="1">
    <source>
        <dbReference type="ARBA" id="ARBA00022801"/>
    </source>
</evidence>
<dbReference type="AlphaFoldDB" id="A0A9X3J8L8"/>
<dbReference type="Gene3D" id="3.30.379.10">
    <property type="entry name" value="Chitobiase/beta-hexosaminidase domain 2-like"/>
    <property type="match status" value="1"/>
</dbReference>
<dbReference type="SUPFAM" id="SSF55545">
    <property type="entry name" value="beta-N-acetylhexosaminidase-like domain"/>
    <property type="match status" value="1"/>
</dbReference>
<comment type="caution">
    <text evidence="2">The sequence shown here is derived from an EMBL/GenBank/DDBJ whole genome shotgun (WGS) entry which is preliminary data.</text>
</comment>
<evidence type="ECO:0000313" key="2">
    <source>
        <dbReference type="EMBL" id="MCY1723192.1"/>
    </source>
</evidence>
<dbReference type="Proteomes" id="UP001145087">
    <property type="component" value="Unassembled WGS sequence"/>
</dbReference>
<keyword evidence="3" id="KW-1185">Reference proteome</keyword>